<dbReference type="InterPro" id="IPR002403">
    <property type="entry name" value="Cyt_P450_E_grp-IV"/>
</dbReference>
<keyword evidence="6 8" id="KW-0503">Monooxygenase</keyword>
<dbReference type="CDD" id="cd11060">
    <property type="entry name" value="CYP57A1-like"/>
    <property type="match status" value="1"/>
</dbReference>
<dbReference type="PRINTS" id="PR00385">
    <property type="entry name" value="P450"/>
</dbReference>
<evidence type="ECO:0000256" key="2">
    <source>
        <dbReference type="ARBA" id="ARBA00010617"/>
    </source>
</evidence>
<evidence type="ECO:0000256" key="3">
    <source>
        <dbReference type="ARBA" id="ARBA00022723"/>
    </source>
</evidence>
<evidence type="ECO:0000256" key="7">
    <source>
        <dbReference type="SAM" id="Phobius"/>
    </source>
</evidence>
<name>A0A5J5ERQ0_9PEZI</name>
<dbReference type="FunCoup" id="A0A5J5ERQ0">
    <property type="interactions" value="1532"/>
</dbReference>
<keyword evidence="5 6" id="KW-0349">Heme</keyword>
<feature type="transmembrane region" description="Helical" evidence="7">
    <location>
        <begin position="43"/>
        <end position="64"/>
    </location>
</feature>
<dbReference type="OrthoDB" id="3934656at2759"/>
<comment type="cofactor">
    <cofactor evidence="1 5">
        <name>heme</name>
        <dbReference type="ChEBI" id="CHEBI:30413"/>
    </cofactor>
</comment>
<organism evidence="8 9">
    <name type="scientific">Sphaerosporella brunnea</name>
    <dbReference type="NCBI Taxonomy" id="1250544"/>
    <lineage>
        <taxon>Eukaryota</taxon>
        <taxon>Fungi</taxon>
        <taxon>Dikarya</taxon>
        <taxon>Ascomycota</taxon>
        <taxon>Pezizomycotina</taxon>
        <taxon>Pezizomycetes</taxon>
        <taxon>Pezizales</taxon>
        <taxon>Pyronemataceae</taxon>
        <taxon>Sphaerosporella</taxon>
    </lineage>
</organism>
<feature type="binding site" description="axial binding residue" evidence="5">
    <location>
        <position position="453"/>
    </location>
    <ligand>
        <name>heme</name>
        <dbReference type="ChEBI" id="CHEBI:30413"/>
    </ligand>
    <ligandPart>
        <name>Fe</name>
        <dbReference type="ChEBI" id="CHEBI:18248"/>
    </ligandPart>
</feature>
<gene>
    <name evidence="8" type="ORF">FN846DRAFT_138193</name>
</gene>
<dbReference type="InterPro" id="IPR017972">
    <property type="entry name" value="Cyt_P450_CS"/>
</dbReference>
<protein>
    <submittedName>
        <fullName evidence="8">Cytochrome P450 monooxygenase</fullName>
    </submittedName>
</protein>
<dbReference type="PRINTS" id="PR00465">
    <property type="entry name" value="EP450IV"/>
</dbReference>
<dbReference type="Proteomes" id="UP000326924">
    <property type="component" value="Unassembled WGS sequence"/>
</dbReference>
<keyword evidence="7" id="KW-0812">Transmembrane</keyword>
<dbReference type="EMBL" id="VXIS01000151">
    <property type="protein sequence ID" value="KAA8900648.1"/>
    <property type="molecule type" value="Genomic_DNA"/>
</dbReference>
<accession>A0A5J5ERQ0</accession>
<evidence type="ECO:0000313" key="9">
    <source>
        <dbReference type="Proteomes" id="UP000326924"/>
    </source>
</evidence>
<sequence length="501" mass="56498">MSRPAIHLSVIDADATHTALSIVGLAVAAFGLLVVYRRFFHPLAHFPGPFWASVSSLYGVWAFVSGGEHLIHRGLHEKYGPVVRFGPNELIVNDPYMLPLIYHRKADKTEVYAPNFGIETVFTWLRHQDHVAAKRRIAHAYSLLSIKNLEEYIDECLAQWISALSDISKDPSKPINFARWAEWFTYDVISYLSFGEPIGFIAARADVRDLIKNYSDASMLLEILALLPKVSWWMRKTWVGRKFLMAKAGDRKGVGVIMAERDRIFEKHTRDMEKGDGSKGILLTKFIAAKNADGTPMSTDDVKAEALLAMIAGSSTTSNALVRLIFNILQHPSCLSRLTAELDAITPTLTSPIPTFEEARTLPFLSACIRETFRYSPSTVQFPRVSDGLELNGKWVPAGTSVSASPWIMHRNKEMYGEDADTFRPDRWLEANAETTALWDKYDFRWGYGARKCLGRNIALMEIYKATILFFKHFRPELVEEIGFTSSGGPKSTTLYIHPRN</sequence>
<dbReference type="GO" id="GO:0020037">
    <property type="term" value="F:heme binding"/>
    <property type="evidence" value="ECO:0007669"/>
    <property type="project" value="InterPro"/>
</dbReference>
<evidence type="ECO:0000313" key="8">
    <source>
        <dbReference type="EMBL" id="KAA8900648.1"/>
    </source>
</evidence>
<comment type="caution">
    <text evidence="8">The sequence shown here is derived from an EMBL/GenBank/DDBJ whole genome shotgun (WGS) entry which is preliminary data.</text>
</comment>
<dbReference type="AlphaFoldDB" id="A0A5J5ERQ0"/>
<dbReference type="InterPro" id="IPR050121">
    <property type="entry name" value="Cytochrome_P450_monoxygenase"/>
</dbReference>
<dbReference type="GO" id="GO:0005506">
    <property type="term" value="F:iron ion binding"/>
    <property type="evidence" value="ECO:0007669"/>
    <property type="project" value="InterPro"/>
</dbReference>
<dbReference type="InterPro" id="IPR036396">
    <property type="entry name" value="Cyt_P450_sf"/>
</dbReference>
<dbReference type="GO" id="GO:0004497">
    <property type="term" value="F:monooxygenase activity"/>
    <property type="evidence" value="ECO:0007669"/>
    <property type="project" value="UniProtKB-KW"/>
</dbReference>
<dbReference type="PANTHER" id="PTHR24305">
    <property type="entry name" value="CYTOCHROME P450"/>
    <property type="match status" value="1"/>
</dbReference>
<reference evidence="8 9" key="1">
    <citation type="submission" date="2019-09" db="EMBL/GenBank/DDBJ databases">
        <title>Draft genome of the ectomycorrhizal ascomycete Sphaerosporella brunnea.</title>
        <authorList>
            <consortium name="DOE Joint Genome Institute"/>
            <person name="Benucci G.M."/>
            <person name="Marozzi G."/>
            <person name="Antonielli L."/>
            <person name="Sanchez S."/>
            <person name="Marco P."/>
            <person name="Wang X."/>
            <person name="Falini L.B."/>
            <person name="Barry K."/>
            <person name="Haridas S."/>
            <person name="Lipzen A."/>
            <person name="Labutti K."/>
            <person name="Grigoriev I.V."/>
            <person name="Murat C."/>
            <person name="Martin F."/>
            <person name="Albertini E."/>
            <person name="Donnini D."/>
            <person name="Bonito G."/>
        </authorList>
    </citation>
    <scope>NUCLEOTIDE SEQUENCE [LARGE SCALE GENOMIC DNA]</scope>
    <source>
        <strain evidence="8 9">Sb_GMNB300</strain>
    </source>
</reference>
<dbReference type="InParanoid" id="A0A5J5ERQ0"/>
<keyword evidence="3 5" id="KW-0479">Metal-binding</keyword>
<keyword evidence="7" id="KW-0472">Membrane</keyword>
<keyword evidence="7" id="KW-1133">Transmembrane helix</keyword>
<dbReference type="Pfam" id="PF00067">
    <property type="entry name" value="p450"/>
    <property type="match status" value="1"/>
</dbReference>
<dbReference type="PANTHER" id="PTHR24305:SF85">
    <property type="entry name" value="P450, PUTATIVE (EUROFUNG)-RELATED"/>
    <property type="match status" value="1"/>
</dbReference>
<dbReference type="SUPFAM" id="SSF48264">
    <property type="entry name" value="Cytochrome P450"/>
    <property type="match status" value="1"/>
</dbReference>
<comment type="similarity">
    <text evidence="2 6">Belongs to the cytochrome P450 family.</text>
</comment>
<proteinExistence type="inferred from homology"/>
<evidence type="ECO:0000256" key="5">
    <source>
        <dbReference type="PIRSR" id="PIRSR602403-1"/>
    </source>
</evidence>
<dbReference type="Gene3D" id="1.10.630.10">
    <property type="entry name" value="Cytochrome P450"/>
    <property type="match status" value="1"/>
</dbReference>
<evidence type="ECO:0000256" key="4">
    <source>
        <dbReference type="ARBA" id="ARBA00023004"/>
    </source>
</evidence>
<keyword evidence="9" id="KW-1185">Reference proteome</keyword>
<evidence type="ECO:0000256" key="6">
    <source>
        <dbReference type="RuleBase" id="RU000461"/>
    </source>
</evidence>
<keyword evidence="6" id="KW-0560">Oxidoreductase</keyword>
<dbReference type="PROSITE" id="PS00086">
    <property type="entry name" value="CYTOCHROME_P450"/>
    <property type="match status" value="1"/>
</dbReference>
<dbReference type="InterPro" id="IPR001128">
    <property type="entry name" value="Cyt_P450"/>
</dbReference>
<evidence type="ECO:0000256" key="1">
    <source>
        <dbReference type="ARBA" id="ARBA00001971"/>
    </source>
</evidence>
<keyword evidence="4 5" id="KW-0408">Iron</keyword>
<feature type="transmembrane region" description="Helical" evidence="7">
    <location>
        <begin position="15"/>
        <end position="36"/>
    </location>
</feature>
<dbReference type="GO" id="GO:0016705">
    <property type="term" value="F:oxidoreductase activity, acting on paired donors, with incorporation or reduction of molecular oxygen"/>
    <property type="evidence" value="ECO:0007669"/>
    <property type="project" value="InterPro"/>
</dbReference>